<feature type="region of interest" description="Disordered" evidence="1">
    <location>
        <begin position="86"/>
        <end position="106"/>
    </location>
</feature>
<keyword evidence="3" id="KW-1185">Reference proteome</keyword>
<gene>
    <name evidence="2" type="ORF">NDU88_002546</name>
</gene>
<reference evidence="2" key="1">
    <citation type="journal article" date="2022" name="bioRxiv">
        <title>Sequencing and chromosome-scale assembly of the giantPleurodeles waltlgenome.</title>
        <authorList>
            <person name="Brown T."/>
            <person name="Elewa A."/>
            <person name="Iarovenko S."/>
            <person name="Subramanian E."/>
            <person name="Araus A.J."/>
            <person name="Petzold A."/>
            <person name="Susuki M."/>
            <person name="Suzuki K.-i.T."/>
            <person name="Hayashi T."/>
            <person name="Toyoda A."/>
            <person name="Oliveira C."/>
            <person name="Osipova E."/>
            <person name="Leigh N.D."/>
            <person name="Simon A."/>
            <person name="Yun M.H."/>
        </authorList>
    </citation>
    <scope>NUCLEOTIDE SEQUENCE</scope>
    <source>
        <strain evidence="2">20211129_DDA</strain>
        <tissue evidence="2">Liver</tissue>
    </source>
</reference>
<dbReference type="Proteomes" id="UP001066276">
    <property type="component" value="Chromosome 11"/>
</dbReference>
<name>A0AAV7LFY9_PLEWA</name>
<evidence type="ECO:0000313" key="3">
    <source>
        <dbReference type="Proteomes" id="UP001066276"/>
    </source>
</evidence>
<organism evidence="2 3">
    <name type="scientific">Pleurodeles waltl</name>
    <name type="common">Iberian ribbed newt</name>
    <dbReference type="NCBI Taxonomy" id="8319"/>
    <lineage>
        <taxon>Eukaryota</taxon>
        <taxon>Metazoa</taxon>
        <taxon>Chordata</taxon>
        <taxon>Craniata</taxon>
        <taxon>Vertebrata</taxon>
        <taxon>Euteleostomi</taxon>
        <taxon>Amphibia</taxon>
        <taxon>Batrachia</taxon>
        <taxon>Caudata</taxon>
        <taxon>Salamandroidea</taxon>
        <taxon>Salamandridae</taxon>
        <taxon>Pleurodelinae</taxon>
        <taxon>Pleurodeles</taxon>
    </lineage>
</organism>
<dbReference type="EMBL" id="JANPWB010000015">
    <property type="protein sequence ID" value="KAJ1089395.1"/>
    <property type="molecule type" value="Genomic_DNA"/>
</dbReference>
<comment type="caution">
    <text evidence="2">The sequence shown here is derived from an EMBL/GenBank/DDBJ whole genome shotgun (WGS) entry which is preliminary data.</text>
</comment>
<sequence>MQWHWTNVFHKAIMEEISTPVLSRVLMVARSGDVSGALQQFAPPTQPAQCRWSQCSAARKHGYGTGASVTPQAEGATGRWFNLRSASGRSARLPDSPVTARERERV</sequence>
<dbReference type="AlphaFoldDB" id="A0AAV7LFY9"/>
<evidence type="ECO:0000256" key="1">
    <source>
        <dbReference type="SAM" id="MobiDB-lite"/>
    </source>
</evidence>
<evidence type="ECO:0000313" key="2">
    <source>
        <dbReference type="EMBL" id="KAJ1089395.1"/>
    </source>
</evidence>
<accession>A0AAV7LFY9</accession>
<proteinExistence type="predicted"/>
<protein>
    <submittedName>
        <fullName evidence="2">Uncharacterized protein</fullName>
    </submittedName>
</protein>